<dbReference type="AlphaFoldDB" id="A0A8X6RST0"/>
<accession>A0A8X6RST0</accession>
<protein>
    <submittedName>
        <fullName evidence="1">Uncharacterized protein</fullName>
    </submittedName>
</protein>
<dbReference type="Proteomes" id="UP000887159">
    <property type="component" value="Unassembled WGS sequence"/>
</dbReference>
<gene>
    <name evidence="1" type="primary">NCL1_17404</name>
    <name evidence="1" type="ORF">TNCV_4001761</name>
</gene>
<name>A0A8X6RST0_TRICX</name>
<evidence type="ECO:0000313" key="1">
    <source>
        <dbReference type="EMBL" id="GFX98407.1"/>
    </source>
</evidence>
<reference evidence="1" key="1">
    <citation type="submission" date="2020-08" db="EMBL/GenBank/DDBJ databases">
        <title>Multicomponent nature underlies the extraordinary mechanical properties of spider dragline silk.</title>
        <authorList>
            <person name="Kono N."/>
            <person name="Nakamura H."/>
            <person name="Mori M."/>
            <person name="Yoshida Y."/>
            <person name="Ohtoshi R."/>
            <person name="Malay A.D."/>
            <person name="Moran D.A.P."/>
            <person name="Tomita M."/>
            <person name="Numata K."/>
            <person name="Arakawa K."/>
        </authorList>
    </citation>
    <scope>NUCLEOTIDE SEQUENCE</scope>
</reference>
<dbReference type="EMBL" id="BMAU01021202">
    <property type="protein sequence ID" value="GFX98407.1"/>
    <property type="molecule type" value="Genomic_DNA"/>
</dbReference>
<evidence type="ECO:0000313" key="2">
    <source>
        <dbReference type="Proteomes" id="UP000887159"/>
    </source>
</evidence>
<comment type="caution">
    <text evidence="1">The sequence shown here is derived from an EMBL/GenBank/DDBJ whole genome shotgun (WGS) entry which is preliminary data.</text>
</comment>
<proteinExistence type="predicted"/>
<keyword evidence="2" id="KW-1185">Reference proteome</keyword>
<organism evidence="1 2">
    <name type="scientific">Trichonephila clavipes</name>
    <name type="common">Golden silk orbweaver</name>
    <name type="synonym">Nephila clavipes</name>
    <dbReference type="NCBI Taxonomy" id="2585209"/>
    <lineage>
        <taxon>Eukaryota</taxon>
        <taxon>Metazoa</taxon>
        <taxon>Ecdysozoa</taxon>
        <taxon>Arthropoda</taxon>
        <taxon>Chelicerata</taxon>
        <taxon>Arachnida</taxon>
        <taxon>Araneae</taxon>
        <taxon>Araneomorphae</taxon>
        <taxon>Entelegynae</taxon>
        <taxon>Araneoidea</taxon>
        <taxon>Nephilidae</taxon>
        <taxon>Trichonephila</taxon>
    </lineage>
</organism>
<sequence>MTILRTKHMIRVYWKGNHTSSYENDEERFLCKQDAISNKIPLKIKMEHLKFKLEIVEALSASSPTSKSILTDDEDNSVVIPLAKRLKRYNPPAIHLMAFILAIPG</sequence>